<evidence type="ECO:0000256" key="7">
    <source>
        <dbReference type="ARBA" id="ARBA00022723"/>
    </source>
</evidence>
<dbReference type="AlphaFoldDB" id="A0A0D3HA78"/>
<dbReference type="InterPro" id="IPR006045">
    <property type="entry name" value="Cupin_1"/>
</dbReference>
<evidence type="ECO:0000256" key="6">
    <source>
        <dbReference type="ARBA" id="ARBA00022525"/>
    </source>
</evidence>
<dbReference type="PRINTS" id="PR00325">
    <property type="entry name" value="GERMIN"/>
</dbReference>
<comment type="function">
    <text evidence="1">May play a role in plant defense. Probably has no oxalate oxidase activity even if the active site is conserved.</text>
</comment>
<dbReference type="SUPFAM" id="SSF51182">
    <property type="entry name" value="RmlC-like cupins"/>
    <property type="match status" value="2"/>
</dbReference>
<evidence type="ECO:0000313" key="15">
    <source>
        <dbReference type="Proteomes" id="UP000026960"/>
    </source>
</evidence>
<feature type="domain" description="Cupin type-1" evidence="13">
    <location>
        <begin position="238"/>
        <end position="386"/>
    </location>
</feature>
<evidence type="ECO:0000256" key="5">
    <source>
        <dbReference type="ARBA" id="ARBA00022523"/>
    </source>
</evidence>
<feature type="domain" description="Cupin type-1" evidence="13">
    <location>
        <begin position="33"/>
        <end position="179"/>
    </location>
</feature>
<dbReference type="InterPro" id="IPR011051">
    <property type="entry name" value="RmlC_Cupin_sf"/>
</dbReference>
<dbReference type="SMART" id="SM00835">
    <property type="entry name" value="Cupin_1"/>
    <property type="match status" value="2"/>
</dbReference>
<name>A0A0D3HA78_9ORYZ</name>
<dbReference type="Gramene" id="OBART09G20090.1">
    <property type="protein sequence ID" value="OBART09G20090.1"/>
    <property type="gene ID" value="OBART09G20090"/>
</dbReference>
<dbReference type="EnsemblPlants" id="OBART09G20090.1">
    <property type="protein sequence ID" value="OBART09G20090.1"/>
    <property type="gene ID" value="OBART09G20090"/>
</dbReference>
<dbReference type="FunFam" id="2.60.120.10:FF:000098">
    <property type="entry name" value="Germin-like protein 9-3"/>
    <property type="match status" value="2"/>
</dbReference>
<feature type="binding site" evidence="12">
    <location>
        <position position="88"/>
    </location>
    <ligand>
        <name>Mn(2+)</name>
        <dbReference type="ChEBI" id="CHEBI:29035"/>
    </ligand>
</feature>
<evidence type="ECO:0000313" key="14">
    <source>
        <dbReference type="EnsemblPlants" id="OBART09G20090.1"/>
    </source>
</evidence>
<dbReference type="CDD" id="cd02241">
    <property type="entry name" value="cupin_OxOx"/>
    <property type="match status" value="2"/>
</dbReference>
<keyword evidence="7 11" id="KW-0479">Metal-binding</keyword>
<dbReference type="HOGENOM" id="CLU_635201_0_0_1"/>
<comment type="subcellular location">
    <subcellularLocation>
        <location evidence="2">Secreted</location>
        <location evidence="2">Extracellular space</location>
        <location evidence="2">Apoplast</location>
    </subcellularLocation>
</comment>
<keyword evidence="5" id="KW-0052">Apoplast</keyword>
<feature type="binding site" evidence="12">
    <location>
        <position position="81"/>
    </location>
    <ligand>
        <name>Mn(2+)</name>
        <dbReference type="ChEBI" id="CHEBI:29035"/>
    </ligand>
</feature>
<keyword evidence="8" id="KW-0732">Signal</keyword>
<proteinExistence type="inferred from homology"/>
<sequence>MAGDPDILTDYVIPANGNPMNITGDFFAFTGFRKVFNTSSAPEPNSFTVTKATMAEFPALNGQSVSYATLVFPPSTVNPPHTHPRSAELLLVVDGALSVGFIDTTNKLYTQDLAAGDMFVFPKGMVHFQFNSGNQPAMALSAFGSAAPGVVPVPVTVFGTGIDDAVLAKSFKTDVPTILKLKANLTPPNNRSSVSLGVLLLLAVILSAGAADPDILTDFVVPSDTDPSGIDGAFFTYKNLVTGNSGDPAKLTVTKATHAEFPALLGQSVSYAALVFGAGTVNPPHIHPRASELLVVVQGPLLVGLVDAARNGTVYTQTLQTGDMFVFPKGMVHFQFNNGTDVVARAFSAFGSATPGTISLPAALFGSGIDDTILDKSMHTDQATVDQLKQDQAPPSPGPSPGSSSSAAAALLPSRWAITLLLCFAASYYFYF</sequence>
<reference evidence="14" key="2">
    <citation type="submission" date="2015-03" db="UniProtKB">
        <authorList>
            <consortium name="EnsemblPlants"/>
        </authorList>
    </citation>
    <scope>IDENTIFICATION</scope>
</reference>
<feature type="binding site" evidence="11">
    <location>
        <position position="78"/>
    </location>
    <ligand>
        <name>oxalate</name>
        <dbReference type="ChEBI" id="CHEBI:30623"/>
    </ligand>
</feature>
<protein>
    <recommendedName>
        <fullName evidence="13">Cupin type-1 domain-containing protein</fullName>
    </recommendedName>
</protein>
<evidence type="ECO:0000259" key="13">
    <source>
        <dbReference type="SMART" id="SM00835"/>
    </source>
</evidence>
<evidence type="ECO:0000256" key="9">
    <source>
        <dbReference type="ARBA" id="ARBA00023180"/>
    </source>
</evidence>
<dbReference type="Pfam" id="PF00190">
    <property type="entry name" value="Cupin_1"/>
    <property type="match status" value="2"/>
</dbReference>
<feature type="binding site" evidence="12">
    <location>
        <position position="127"/>
    </location>
    <ligand>
        <name>Mn(2+)</name>
        <dbReference type="ChEBI" id="CHEBI:29035"/>
    </ligand>
</feature>
<keyword evidence="6" id="KW-0964">Secreted</keyword>
<accession>A0A0D3HA78</accession>
<evidence type="ECO:0000256" key="2">
    <source>
        <dbReference type="ARBA" id="ARBA00004271"/>
    </source>
</evidence>
<evidence type="ECO:0000256" key="3">
    <source>
        <dbReference type="ARBA" id="ARBA00007456"/>
    </source>
</evidence>
<evidence type="ECO:0000256" key="4">
    <source>
        <dbReference type="ARBA" id="ARBA00011268"/>
    </source>
</evidence>
<reference evidence="14" key="1">
    <citation type="journal article" date="2009" name="Rice">
        <title>De Novo Next Generation Sequencing of Plant Genomes.</title>
        <authorList>
            <person name="Rounsley S."/>
            <person name="Marri P.R."/>
            <person name="Yu Y."/>
            <person name="He R."/>
            <person name="Sisneros N."/>
            <person name="Goicoechea J.L."/>
            <person name="Lee S.J."/>
            <person name="Angelova A."/>
            <person name="Kudrna D."/>
            <person name="Luo M."/>
            <person name="Affourtit J."/>
            <person name="Desany B."/>
            <person name="Knight J."/>
            <person name="Niazi F."/>
            <person name="Egholm M."/>
            <person name="Wing R.A."/>
        </authorList>
    </citation>
    <scope>NUCLEOTIDE SEQUENCE [LARGE SCALE GENOMIC DNA]</scope>
    <source>
        <strain evidence="14">cv. IRGC 105608</strain>
    </source>
</reference>
<dbReference type="eggNOG" id="ENOG502QYH0">
    <property type="taxonomic scope" value="Eukaryota"/>
</dbReference>
<evidence type="ECO:0000256" key="12">
    <source>
        <dbReference type="PIRSR" id="PIRSR601929-2"/>
    </source>
</evidence>
<keyword evidence="9" id="KW-0325">Glycoprotein</keyword>
<comment type="subunit">
    <text evidence="4">Oligomer (believed to be a pentamer but probably hexamer).</text>
</comment>
<evidence type="ECO:0000256" key="11">
    <source>
        <dbReference type="PIRSR" id="PIRSR601929-1"/>
    </source>
</evidence>
<dbReference type="Proteomes" id="UP000026960">
    <property type="component" value="Chromosome 9"/>
</dbReference>
<organism evidence="14">
    <name type="scientific">Oryza barthii</name>
    <dbReference type="NCBI Taxonomy" id="65489"/>
    <lineage>
        <taxon>Eukaryota</taxon>
        <taxon>Viridiplantae</taxon>
        <taxon>Streptophyta</taxon>
        <taxon>Embryophyta</taxon>
        <taxon>Tracheophyta</taxon>
        <taxon>Spermatophyta</taxon>
        <taxon>Magnoliopsida</taxon>
        <taxon>Liliopsida</taxon>
        <taxon>Poales</taxon>
        <taxon>Poaceae</taxon>
        <taxon>BOP clade</taxon>
        <taxon>Oryzoideae</taxon>
        <taxon>Oryzeae</taxon>
        <taxon>Oryzinae</taxon>
        <taxon>Oryza</taxon>
    </lineage>
</organism>
<dbReference type="InterPro" id="IPR014710">
    <property type="entry name" value="RmlC-like_jellyroll"/>
</dbReference>
<dbReference type="STRING" id="65489.A0A0D3HA78"/>
<dbReference type="GO" id="GO:0048046">
    <property type="term" value="C:apoplast"/>
    <property type="evidence" value="ECO:0007669"/>
    <property type="project" value="UniProtKB-SubCell"/>
</dbReference>
<feature type="binding site" evidence="12">
    <location>
        <position position="83"/>
    </location>
    <ligand>
        <name>Mn(2+)</name>
        <dbReference type="ChEBI" id="CHEBI:29035"/>
    </ligand>
</feature>
<comment type="similarity">
    <text evidence="3">Belongs to the germin family.</text>
</comment>
<feature type="binding site" evidence="11">
    <location>
        <position position="88"/>
    </location>
    <ligand>
        <name>oxalate</name>
        <dbReference type="ChEBI" id="CHEBI:30623"/>
    </ligand>
</feature>
<dbReference type="InterPro" id="IPR001929">
    <property type="entry name" value="Germin"/>
</dbReference>
<dbReference type="Gene3D" id="2.60.120.10">
    <property type="entry name" value="Jelly Rolls"/>
    <property type="match status" value="2"/>
</dbReference>
<feature type="binding site" evidence="11">
    <location>
        <position position="83"/>
    </location>
    <ligand>
        <name>oxalate</name>
        <dbReference type="ChEBI" id="CHEBI:30623"/>
    </ligand>
</feature>
<evidence type="ECO:0000256" key="1">
    <source>
        <dbReference type="ARBA" id="ARBA00003629"/>
    </source>
</evidence>
<evidence type="ECO:0000256" key="10">
    <source>
        <dbReference type="ARBA" id="ARBA00023211"/>
    </source>
</evidence>
<keyword evidence="10 11" id="KW-0464">Manganese</keyword>
<dbReference type="PANTHER" id="PTHR31238">
    <property type="entry name" value="GERMIN-LIKE PROTEIN SUBFAMILY 3 MEMBER 3"/>
    <property type="match status" value="1"/>
</dbReference>
<dbReference type="PaxDb" id="65489-OBART09G20090.1"/>
<evidence type="ECO:0000256" key="8">
    <source>
        <dbReference type="ARBA" id="ARBA00022729"/>
    </source>
</evidence>
<dbReference type="GO" id="GO:0030145">
    <property type="term" value="F:manganese ion binding"/>
    <property type="evidence" value="ECO:0007669"/>
    <property type="project" value="InterPro"/>
</dbReference>
<keyword evidence="15" id="KW-1185">Reference proteome</keyword>